<protein>
    <recommendedName>
        <fullName evidence="15">CD109 antigen</fullName>
    </recommendedName>
</protein>
<dbReference type="Pfam" id="PF07703">
    <property type="entry name" value="A2M_BRD"/>
    <property type="match status" value="1"/>
</dbReference>
<dbReference type="InterPro" id="IPR047565">
    <property type="entry name" value="Alpha-macroglob_thiol-ester_cl"/>
</dbReference>
<dbReference type="Pfam" id="PF01835">
    <property type="entry name" value="MG2"/>
    <property type="match status" value="1"/>
</dbReference>
<dbReference type="PANTHER" id="PTHR11412:SF136">
    <property type="entry name" value="CD109 ANTIGEN"/>
    <property type="match status" value="1"/>
</dbReference>
<dbReference type="Gene3D" id="2.60.40.1940">
    <property type="match status" value="1"/>
</dbReference>
<dbReference type="SUPFAM" id="SSF48239">
    <property type="entry name" value="Terpenoid cyclases/Protein prenyltransferases"/>
    <property type="match status" value="1"/>
</dbReference>
<dbReference type="FunFam" id="2.60.40.1940:FF:000003">
    <property type="entry name" value="CD109 isoform 1"/>
    <property type="match status" value="1"/>
</dbReference>
<dbReference type="GO" id="GO:0004867">
    <property type="term" value="F:serine-type endopeptidase inhibitor activity"/>
    <property type="evidence" value="ECO:0007669"/>
    <property type="project" value="UniProtKB-KW"/>
</dbReference>
<organism evidence="20 21">
    <name type="scientific">Geotrypetes seraphini</name>
    <name type="common">Gaboon caecilian</name>
    <name type="synonym">Caecilia seraphini</name>
    <dbReference type="NCBI Taxonomy" id="260995"/>
    <lineage>
        <taxon>Eukaryota</taxon>
        <taxon>Metazoa</taxon>
        <taxon>Chordata</taxon>
        <taxon>Craniata</taxon>
        <taxon>Vertebrata</taxon>
        <taxon>Euteleostomi</taxon>
        <taxon>Amphibia</taxon>
        <taxon>Gymnophiona</taxon>
        <taxon>Geotrypetes</taxon>
    </lineage>
</organism>
<dbReference type="InterPro" id="IPR019742">
    <property type="entry name" value="MacrogloblnA2_CS"/>
</dbReference>
<evidence type="ECO:0000313" key="21">
    <source>
        <dbReference type="RefSeq" id="XP_033793756.1"/>
    </source>
</evidence>
<dbReference type="FunFam" id="1.50.10.20:FF:000001">
    <property type="entry name" value="CD109 isoform 1"/>
    <property type="match status" value="1"/>
</dbReference>
<dbReference type="PROSITE" id="PS00477">
    <property type="entry name" value="ALPHA_2_MACROGLOBULIN"/>
    <property type="match status" value="1"/>
</dbReference>
<keyword evidence="4" id="KW-0336">GPI-anchor</keyword>
<dbReference type="Pfam" id="PF00207">
    <property type="entry name" value="A2M"/>
    <property type="match status" value="1"/>
</dbReference>
<evidence type="ECO:0000313" key="20">
    <source>
        <dbReference type="Proteomes" id="UP000515159"/>
    </source>
</evidence>
<feature type="signal peptide" evidence="16">
    <location>
        <begin position="1"/>
        <end position="20"/>
    </location>
</feature>
<feature type="chain" id="PRO_5027879637" description="CD109 antigen" evidence="16">
    <location>
        <begin position="21"/>
        <end position="1443"/>
    </location>
</feature>
<dbReference type="RefSeq" id="XP_033793756.1">
    <property type="nucleotide sequence ID" value="XM_033937865.1"/>
</dbReference>
<comment type="subunit">
    <text evidence="14">Heterodimer; disulfide-linked. Interacts with TGFB1 and TGFBR1. Forms a heteromeric complex with TGFBR1, TGFBR2 and TGFBR3 in a ligand-independent manner.</text>
</comment>
<dbReference type="GO" id="GO:0005886">
    <property type="term" value="C:plasma membrane"/>
    <property type="evidence" value="ECO:0007669"/>
    <property type="project" value="UniProtKB-SubCell"/>
</dbReference>
<evidence type="ECO:0000256" key="2">
    <source>
        <dbReference type="ARBA" id="ARBA00010952"/>
    </source>
</evidence>
<comment type="subcellular location">
    <subcellularLocation>
        <location evidence="1">Cell membrane</location>
        <topology evidence="1">Lipid-anchor</topology>
        <topology evidence="1">GPI-anchor</topology>
    </subcellularLocation>
</comment>
<comment type="function">
    <text evidence="13">Modulates negatively TGFB1 signaling in keratinocytes.</text>
</comment>
<evidence type="ECO:0000256" key="8">
    <source>
        <dbReference type="ARBA" id="ARBA00022966"/>
    </source>
</evidence>
<sequence length="1443" mass="161386">MARRFLRALQLFALLAATFCAGPTFLITSPLTIRPGWNITVGVDLLAESQPQVKVKAEVLMKNIVFLSGEGLFQKGSFETLDLPALPPNSVDSSYELRVNGYAGNKTVFSKSTPLMFESKSFSVFIQTDKSRYKPGQEVKMRVVTVNLDLKPYDAVIDLRIRDPRGNLISQWLAEHGELGVLSRNFQLSANPPFGDWSIEVQANKQIHYQTFTVMEHVLPKFEVAVTTSSHHSLTEKELTGVITAKYTYGKPVKGNVIITLMPLSIARNNITKTLKINGAVNFSFDHLELEQLVKNKQQRFGYDAPSLRGPVEVVAVVTEFLTGISQNGSTSVLFNDKYYTIEFSDYPEVLKPSLNFTVSLKVMRHGNKPLTAEERRNNVTVTVTQSRGNAWNHFDYYSDNGNMEQKSPTVQIINYTIPESNIIQMDIPLLADTHELTIQAHFLDGINRISVSDVFYSANMTYIQITTPRQDIKVGTPFELIIQSNQPIKELSYLVLSRGRIVTVGKKTSTTFTLTPESSWTPVASIIVYYISDNGDIINDLVNLPIQHVFDNKVSLSWSKEKSMPSEKVLLTLSATESNSLIGLSVIDKSVTLMDNSHEFTRNHVIQELDSYNKNHHHQVISSAEVFKKCNLGILTDANLTENDYYPWRMYDEVLNSYEIELTTALDDDEGSPAFHNPRVRTFFPETWLWTDTRTGSKASTTLEVKIPDTITTWIANAFVISENLGLGLAVTPAQLEAFQPFFVSLNLPYSVTRGEQFILEVTIFNYLDETSEVIVTLDTSDAFDILVTSNDINATENQQFVSLPSQDGLTVLFPIKPKQLGEIPITVKAKSEAASDAITQKILVKAEGLVQFYSQSVLLDLTGKQQTASGMLTFTFPSNVVSGSENAYVTVVGDILGPSISGLESLILMPSGCGEQNMIRFAPNIYILDYLTNTNQITEEISQKAISFMIEGYQRELTYQRDDGSFSAFGNSDRSGSTWLSAFVLRCFLQARSFIYIDPAILQKTATWLIRHQNPSGDFWEPGRVLNTQLQGGNNSPITLTAYIMTALVENPGDKNSLHVQAATNFLEFKLNEGISDNYTLALVTYALSLAGSIQAKESLDILNQRAEKQGDLRFWRSSVHETADWREPNSVDIELAGYVLLSHFKQNRISEGIPIMKWLSQKRNHLGGYSSTQDTILALQALSSFAGLITVGKTEISVSATGPNLNNPIRFKIDSQNRFLMQMQQIAVTQPIEVNVSAFGHGLAIFQMNILYNLKDVATAREHRYIQNKEIFDLDVAVKDDKNDINHVTLNVCTRYLGMETSTVSGMALMEVDLLSGFTLSPNDILTNNAIKKVEKKNGKVILYFDSLNKTKICVDIPAERDSKVGYTQDASVLVMDYYEPKRKAVRSYNSKVMRTLSPCVFCEKDCSICETNSGVIRLLQHSLQCFPLLILFIFHLLLV</sequence>
<dbReference type="InParanoid" id="A0A6P8R542"/>
<keyword evidence="10" id="KW-1015">Disulfide bond</keyword>
<evidence type="ECO:0000256" key="9">
    <source>
        <dbReference type="ARBA" id="ARBA00023136"/>
    </source>
</evidence>
<dbReference type="InterPro" id="IPR013783">
    <property type="entry name" value="Ig-like_fold"/>
</dbReference>
<evidence type="ECO:0000259" key="17">
    <source>
        <dbReference type="SMART" id="SM01359"/>
    </source>
</evidence>
<evidence type="ECO:0000256" key="13">
    <source>
        <dbReference type="ARBA" id="ARBA00056820"/>
    </source>
</evidence>
<name>A0A6P8R542_GEOSA</name>
<evidence type="ECO:0000256" key="7">
    <source>
        <dbReference type="ARBA" id="ARBA00022900"/>
    </source>
</evidence>
<keyword evidence="5" id="KW-0646">Protease inhibitor</keyword>
<keyword evidence="9" id="KW-0472">Membrane</keyword>
<evidence type="ECO:0000256" key="3">
    <source>
        <dbReference type="ARBA" id="ARBA00022475"/>
    </source>
</evidence>
<dbReference type="Gene3D" id="1.50.10.20">
    <property type="match status" value="1"/>
</dbReference>
<evidence type="ECO:0000256" key="6">
    <source>
        <dbReference type="ARBA" id="ARBA00022729"/>
    </source>
</evidence>
<dbReference type="InterPro" id="IPR009048">
    <property type="entry name" value="A-macroglobulin_rcpt-bd"/>
</dbReference>
<dbReference type="SMART" id="SM01361">
    <property type="entry name" value="A2M_recep"/>
    <property type="match status" value="1"/>
</dbReference>
<dbReference type="Gene3D" id="6.20.50.160">
    <property type="match status" value="1"/>
</dbReference>
<dbReference type="FunFam" id="2.60.40.1930:FF:000001">
    <property type="entry name" value="CD109 isoform 3"/>
    <property type="match status" value="1"/>
</dbReference>
<feature type="domain" description="Alpha-macroglobulin receptor-binding" evidence="19">
    <location>
        <begin position="1308"/>
        <end position="1392"/>
    </location>
</feature>
<dbReference type="InterPro" id="IPR041555">
    <property type="entry name" value="MG3"/>
</dbReference>
<keyword evidence="11" id="KW-0325">Glycoprotein</keyword>
<dbReference type="Gene3D" id="2.60.40.10">
    <property type="entry name" value="Immunoglobulins"/>
    <property type="match status" value="2"/>
</dbReference>
<keyword evidence="7" id="KW-0722">Serine protease inhibitor</keyword>
<dbReference type="Gene3D" id="2.60.40.1930">
    <property type="match status" value="3"/>
</dbReference>
<evidence type="ECO:0000256" key="4">
    <source>
        <dbReference type="ARBA" id="ARBA00022622"/>
    </source>
</evidence>
<dbReference type="Pfam" id="PF07677">
    <property type="entry name" value="A2M_recep"/>
    <property type="match status" value="1"/>
</dbReference>
<dbReference type="SUPFAM" id="SSF49410">
    <property type="entry name" value="Alpha-macroglobulin receptor domain"/>
    <property type="match status" value="1"/>
</dbReference>
<proteinExistence type="inferred from homology"/>
<dbReference type="GO" id="GO:0098552">
    <property type="term" value="C:side of membrane"/>
    <property type="evidence" value="ECO:0007669"/>
    <property type="project" value="UniProtKB-KW"/>
</dbReference>
<dbReference type="SMART" id="SM01419">
    <property type="entry name" value="Thiol-ester_cl"/>
    <property type="match status" value="1"/>
</dbReference>
<dbReference type="PANTHER" id="PTHR11412">
    <property type="entry name" value="MACROGLOBULIN / COMPLEMENT"/>
    <property type="match status" value="1"/>
</dbReference>
<dbReference type="Gene3D" id="2.60.40.690">
    <property type="entry name" value="Alpha-macroglobulin, receptor-binding domain"/>
    <property type="match status" value="1"/>
</dbReference>
<dbReference type="InterPro" id="IPR014756">
    <property type="entry name" value="Ig_E-set"/>
</dbReference>
<dbReference type="InterPro" id="IPR011625">
    <property type="entry name" value="A2M_N_BRD"/>
</dbReference>
<dbReference type="Gene3D" id="2.60.120.1540">
    <property type="match status" value="1"/>
</dbReference>
<dbReference type="CDD" id="cd02897">
    <property type="entry name" value="A2M_2"/>
    <property type="match status" value="1"/>
</dbReference>
<evidence type="ECO:0000259" key="18">
    <source>
        <dbReference type="SMART" id="SM01360"/>
    </source>
</evidence>
<dbReference type="InterPro" id="IPR036595">
    <property type="entry name" value="A-macroglobulin_rcpt-bd_sf"/>
</dbReference>
<dbReference type="SMART" id="SM01360">
    <property type="entry name" value="A2M"/>
    <property type="match status" value="1"/>
</dbReference>
<evidence type="ECO:0000256" key="11">
    <source>
        <dbReference type="ARBA" id="ARBA00023180"/>
    </source>
</evidence>
<dbReference type="InterPro" id="IPR050473">
    <property type="entry name" value="A2M/Complement_sys"/>
</dbReference>
<feature type="domain" description="Alpha-2-macroglobulin" evidence="18">
    <location>
        <begin position="688"/>
        <end position="779"/>
    </location>
</feature>
<dbReference type="KEGG" id="gsh:117357384"/>
<dbReference type="SMART" id="SM01359">
    <property type="entry name" value="A2M_N_2"/>
    <property type="match status" value="1"/>
</dbReference>
<dbReference type="CTD" id="135228"/>
<dbReference type="GO" id="GO:0005615">
    <property type="term" value="C:extracellular space"/>
    <property type="evidence" value="ECO:0007669"/>
    <property type="project" value="InterPro"/>
</dbReference>
<reference evidence="21" key="1">
    <citation type="submission" date="2025-08" db="UniProtKB">
        <authorList>
            <consortium name="RefSeq"/>
        </authorList>
    </citation>
    <scope>IDENTIFICATION</scope>
</reference>
<dbReference type="FunFam" id="2.60.40.10:FF:000155">
    <property type="entry name" value="complement C3 isoform X1"/>
    <property type="match status" value="1"/>
</dbReference>
<dbReference type="FunCoup" id="A0A6P8R542">
    <property type="interactions" value="974"/>
</dbReference>
<dbReference type="InterPro" id="IPR008930">
    <property type="entry name" value="Terpenoid_cyclase/PrenylTrfase"/>
</dbReference>
<accession>A0A6P8R542</accession>
<evidence type="ECO:0000256" key="16">
    <source>
        <dbReference type="SAM" id="SignalP"/>
    </source>
</evidence>
<comment type="similarity">
    <text evidence="2">Belongs to the protease inhibitor I39 (alpha-2-macroglobulin) family.</text>
</comment>
<evidence type="ECO:0000256" key="12">
    <source>
        <dbReference type="ARBA" id="ARBA00023288"/>
    </source>
</evidence>
<evidence type="ECO:0000256" key="1">
    <source>
        <dbReference type="ARBA" id="ARBA00004609"/>
    </source>
</evidence>
<keyword evidence="3" id="KW-1003">Cell membrane</keyword>
<dbReference type="GeneID" id="117357384"/>
<dbReference type="Proteomes" id="UP000515159">
    <property type="component" value="Chromosome 3"/>
</dbReference>
<keyword evidence="20" id="KW-1185">Reference proteome</keyword>
<feature type="domain" description="Alpha-2-macroglobulin bait region" evidence="17">
    <location>
        <begin position="464"/>
        <end position="595"/>
    </location>
</feature>
<evidence type="ECO:0000259" key="19">
    <source>
        <dbReference type="SMART" id="SM01361"/>
    </source>
</evidence>
<keyword evidence="12" id="KW-0449">Lipoprotein</keyword>
<dbReference type="Pfam" id="PF07678">
    <property type="entry name" value="TED_complement"/>
    <property type="match status" value="1"/>
</dbReference>
<dbReference type="Gene3D" id="2.20.130.20">
    <property type="match status" value="1"/>
</dbReference>
<dbReference type="Pfam" id="PF17791">
    <property type="entry name" value="MG3"/>
    <property type="match status" value="1"/>
</dbReference>
<keyword evidence="8" id="KW-0882">Thioester bond</keyword>
<keyword evidence="6 16" id="KW-0732">Signal</keyword>
<dbReference type="InterPro" id="IPR011626">
    <property type="entry name" value="Alpha-macroglobulin_TED"/>
</dbReference>
<evidence type="ECO:0000256" key="15">
    <source>
        <dbReference type="ARBA" id="ARBA00069665"/>
    </source>
</evidence>
<dbReference type="SUPFAM" id="SSF81296">
    <property type="entry name" value="E set domains"/>
    <property type="match status" value="1"/>
</dbReference>
<evidence type="ECO:0000256" key="10">
    <source>
        <dbReference type="ARBA" id="ARBA00023157"/>
    </source>
</evidence>
<dbReference type="InterPro" id="IPR002890">
    <property type="entry name" value="MG2"/>
</dbReference>
<gene>
    <name evidence="21" type="primary">CD109</name>
</gene>
<evidence type="ECO:0000256" key="5">
    <source>
        <dbReference type="ARBA" id="ARBA00022690"/>
    </source>
</evidence>
<dbReference type="OrthoDB" id="9998011at2759"/>
<dbReference type="InterPro" id="IPR001599">
    <property type="entry name" value="Macroglobln_a2"/>
</dbReference>
<evidence type="ECO:0000256" key="14">
    <source>
        <dbReference type="ARBA" id="ARBA00063008"/>
    </source>
</evidence>
<dbReference type="InterPro" id="IPR041813">
    <property type="entry name" value="A2M_TED"/>
</dbReference>